<name>A0ABV1FNZ9_9BACT</name>
<dbReference type="InterPro" id="IPR045755">
    <property type="entry name" value="FtsL-like"/>
</dbReference>
<gene>
    <name evidence="2" type="ORF">AAAT34_03575</name>
</gene>
<keyword evidence="1" id="KW-0812">Transmembrane</keyword>
<feature type="transmembrane region" description="Helical" evidence="1">
    <location>
        <begin position="65"/>
        <end position="83"/>
    </location>
</feature>
<dbReference type="EMBL" id="JBBNFP010000008">
    <property type="protein sequence ID" value="MEQ2486133.1"/>
    <property type="molecule type" value="Genomic_DNA"/>
</dbReference>
<sequence length="150" mass="17256">MTENNPNIQDDKEKPIDSKPLEELTLKEVIEETATEDEAPQSRMFSLRKILGGDILSAAIIRRQVWLILLIVFFMIIYVSNRYSCQQDIIEIDKLHQQLTDAKYKALSSESELTELSRESNVLEMLKDNKDSVLKIASQPPYFIEIPNGQ</sequence>
<evidence type="ECO:0000313" key="2">
    <source>
        <dbReference type="EMBL" id="MEQ2486133.1"/>
    </source>
</evidence>
<organism evidence="2 3">
    <name type="scientific">Hallella faecis</name>
    <dbReference type="NCBI Taxonomy" id="2841596"/>
    <lineage>
        <taxon>Bacteria</taxon>
        <taxon>Pseudomonadati</taxon>
        <taxon>Bacteroidota</taxon>
        <taxon>Bacteroidia</taxon>
        <taxon>Bacteroidales</taxon>
        <taxon>Prevotellaceae</taxon>
        <taxon>Hallella</taxon>
    </lineage>
</organism>
<comment type="caution">
    <text evidence="2">The sequence shown here is derived from an EMBL/GenBank/DDBJ whole genome shotgun (WGS) entry which is preliminary data.</text>
</comment>
<keyword evidence="1" id="KW-1133">Transmembrane helix</keyword>
<dbReference type="Pfam" id="PF19579">
    <property type="entry name" value="FtsL_2"/>
    <property type="match status" value="1"/>
</dbReference>
<reference evidence="2 3" key="1">
    <citation type="submission" date="2024-04" db="EMBL/GenBank/DDBJ databases">
        <title>Human intestinal bacterial collection.</title>
        <authorList>
            <person name="Pauvert C."/>
            <person name="Hitch T.C.A."/>
            <person name="Clavel T."/>
        </authorList>
    </citation>
    <scope>NUCLEOTIDE SEQUENCE [LARGE SCALE GENOMIC DNA]</scope>
    <source>
        <strain evidence="2 3">CLA-AA-H145</strain>
    </source>
</reference>
<protein>
    <submittedName>
        <fullName evidence="2">FtsL-like putative cell division protein</fullName>
    </submittedName>
</protein>
<keyword evidence="1" id="KW-0472">Membrane</keyword>
<keyword evidence="3" id="KW-1185">Reference proteome</keyword>
<dbReference type="Proteomes" id="UP001487296">
    <property type="component" value="Unassembled WGS sequence"/>
</dbReference>
<accession>A0ABV1FNZ9</accession>
<proteinExistence type="predicted"/>
<evidence type="ECO:0000256" key="1">
    <source>
        <dbReference type="SAM" id="Phobius"/>
    </source>
</evidence>
<dbReference type="RefSeq" id="WP_252344876.1">
    <property type="nucleotide sequence ID" value="NZ_JAHKBE010000008.1"/>
</dbReference>
<evidence type="ECO:0000313" key="3">
    <source>
        <dbReference type="Proteomes" id="UP001487296"/>
    </source>
</evidence>